<accession>A0ABS5ZG25</accession>
<dbReference type="CDD" id="cd13643">
    <property type="entry name" value="PBP2_BCP_2"/>
    <property type="match status" value="1"/>
</dbReference>
<gene>
    <name evidence="2" type="ORF">KCG35_17990</name>
</gene>
<dbReference type="Proteomes" id="UP000690515">
    <property type="component" value="Unassembled WGS sequence"/>
</dbReference>
<feature type="domain" description="ABC-type glycine betaine transport system substrate-binding" evidence="1">
    <location>
        <begin position="10"/>
        <end position="283"/>
    </location>
</feature>
<name>A0ABS5ZG25_9GAMM</name>
<evidence type="ECO:0000313" key="2">
    <source>
        <dbReference type="EMBL" id="MBU2712964.1"/>
    </source>
</evidence>
<dbReference type="RefSeq" id="WP_215821187.1">
    <property type="nucleotide sequence ID" value="NZ_JAGSOY010000056.1"/>
</dbReference>
<proteinExistence type="predicted"/>
<dbReference type="InterPro" id="IPR007210">
    <property type="entry name" value="ABC_Gly_betaine_transp_sub-bd"/>
</dbReference>
<keyword evidence="3" id="KW-1185">Reference proteome</keyword>
<protein>
    <submittedName>
        <fullName evidence="2">ABC transporter substrate-binding protein</fullName>
    </submittedName>
</protein>
<dbReference type="SUPFAM" id="SSF53850">
    <property type="entry name" value="Periplasmic binding protein-like II"/>
    <property type="match status" value="1"/>
</dbReference>
<dbReference type="EMBL" id="JAGSOY010000056">
    <property type="protein sequence ID" value="MBU2712964.1"/>
    <property type="molecule type" value="Genomic_DNA"/>
</dbReference>
<comment type="caution">
    <text evidence="2">The sequence shown here is derived from an EMBL/GenBank/DDBJ whole genome shotgun (WGS) entry which is preliminary data.</text>
</comment>
<evidence type="ECO:0000313" key="3">
    <source>
        <dbReference type="Proteomes" id="UP000690515"/>
    </source>
</evidence>
<dbReference type="Pfam" id="PF04069">
    <property type="entry name" value="OpuAC"/>
    <property type="match status" value="1"/>
</dbReference>
<dbReference type="Gene3D" id="3.40.190.10">
    <property type="entry name" value="Periplasmic binding protein-like II"/>
    <property type="match status" value="1"/>
</dbReference>
<sequence length="298" mass="34890">LATVCASNAPIKIITNDWTTQIVLSIITGELLENRGYQVEYVNMPTSAQWYKIGNGTVHVQMEVWQGTMEEEYLYLMESHSILDLGNHQATTREDWWYPEYVEKFCPGLPDWHALKKCAHIFAKGNDEQRGLYLGGPWEKPDSDRIIALGLNFNLVRVSHGDELWIELENAYQKEKPIVLFNWTPNWVELKYKGKFIEFPEYDSKCEIDPGWGVNPYSTYDCGNPKHGWLKKIAWIGLKQEHPCAVQLIKRIELTGQQFSTLSYRVDVEKLSHQQAAERWFKENEPLWREWLRFSCKD</sequence>
<organism evidence="2 3">
    <name type="scientific">Zooshikella harenae</name>
    <dbReference type="NCBI Taxonomy" id="2827238"/>
    <lineage>
        <taxon>Bacteria</taxon>
        <taxon>Pseudomonadati</taxon>
        <taxon>Pseudomonadota</taxon>
        <taxon>Gammaproteobacteria</taxon>
        <taxon>Oceanospirillales</taxon>
        <taxon>Zooshikellaceae</taxon>
        <taxon>Zooshikella</taxon>
    </lineage>
</organism>
<dbReference type="Gene3D" id="3.40.190.100">
    <property type="entry name" value="Glycine betaine-binding periplasmic protein, domain 2"/>
    <property type="match status" value="1"/>
</dbReference>
<reference evidence="2 3" key="1">
    <citation type="submission" date="2021-04" db="EMBL/GenBank/DDBJ databases">
        <authorList>
            <person name="Pira H."/>
            <person name="Risdian C."/>
            <person name="Wink J."/>
        </authorList>
    </citation>
    <scope>NUCLEOTIDE SEQUENCE [LARGE SCALE GENOMIC DNA]</scope>
    <source>
        <strain evidence="2 3">WH53</strain>
    </source>
</reference>
<feature type="non-terminal residue" evidence="2">
    <location>
        <position position="1"/>
    </location>
</feature>
<evidence type="ECO:0000259" key="1">
    <source>
        <dbReference type="Pfam" id="PF04069"/>
    </source>
</evidence>